<dbReference type="AlphaFoldDB" id="A0A834H910"/>
<reference evidence="1" key="1">
    <citation type="submission" date="2019-11" db="EMBL/GenBank/DDBJ databases">
        <authorList>
            <person name="Liu Y."/>
            <person name="Hou J."/>
            <person name="Li T.-Q."/>
            <person name="Guan C.-H."/>
            <person name="Wu X."/>
            <person name="Wu H.-Z."/>
            <person name="Ling F."/>
            <person name="Zhang R."/>
            <person name="Shi X.-G."/>
            <person name="Ren J.-P."/>
            <person name="Chen E.-F."/>
            <person name="Sun J.-M."/>
        </authorList>
    </citation>
    <scope>NUCLEOTIDE SEQUENCE</scope>
    <source>
        <strain evidence="1">Adult_tree_wgs_1</strain>
        <tissue evidence="1">Leaves</tissue>
    </source>
</reference>
<keyword evidence="2" id="KW-1185">Reference proteome</keyword>
<accession>A0A834H910</accession>
<comment type="caution">
    <text evidence="1">The sequence shown here is derived from an EMBL/GenBank/DDBJ whole genome shotgun (WGS) entry which is preliminary data.</text>
</comment>
<organism evidence="1 2">
    <name type="scientific">Rhododendron simsii</name>
    <name type="common">Sims's rhododendron</name>
    <dbReference type="NCBI Taxonomy" id="118357"/>
    <lineage>
        <taxon>Eukaryota</taxon>
        <taxon>Viridiplantae</taxon>
        <taxon>Streptophyta</taxon>
        <taxon>Embryophyta</taxon>
        <taxon>Tracheophyta</taxon>
        <taxon>Spermatophyta</taxon>
        <taxon>Magnoliopsida</taxon>
        <taxon>eudicotyledons</taxon>
        <taxon>Gunneridae</taxon>
        <taxon>Pentapetalae</taxon>
        <taxon>asterids</taxon>
        <taxon>Ericales</taxon>
        <taxon>Ericaceae</taxon>
        <taxon>Ericoideae</taxon>
        <taxon>Rhodoreae</taxon>
        <taxon>Rhododendron</taxon>
    </lineage>
</organism>
<evidence type="ECO:0000313" key="2">
    <source>
        <dbReference type="Proteomes" id="UP000626092"/>
    </source>
</evidence>
<evidence type="ECO:0000313" key="1">
    <source>
        <dbReference type="EMBL" id="KAF7148668.1"/>
    </source>
</evidence>
<sequence>MPTSSQKLKLKPVLKSFNQEHYSNICSRVGSAREELLHLQSQCFTHPHDMDLYLQEKEAMPKFVHLSYGRGEFQESKVKSEMTHIGLWCERNRIIFKGLSLPPGEFYARAESDLRVCISSWRHVLCTDANRLLCSYWQISPIVFSRG</sequence>
<dbReference type="EMBL" id="WJXA01000003">
    <property type="protein sequence ID" value="KAF7148668.1"/>
    <property type="molecule type" value="Genomic_DNA"/>
</dbReference>
<proteinExistence type="predicted"/>
<name>A0A834H910_RHOSS</name>
<protein>
    <submittedName>
        <fullName evidence="1">Uncharacterized protein</fullName>
    </submittedName>
</protein>
<dbReference type="Proteomes" id="UP000626092">
    <property type="component" value="Unassembled WGS sequence"/>
</dbReference>
<gene>
    <name evidence="1" type="ORF">RHSIM_Rhsim03G0008100</name>
</gene>